<dbReference type="AlphaFoldDB" id="A0A7J7P5M8"/>
<dbReference type="EMBL" id="JACGCM010000243">
    <property type="protein sequence ID" value="KAF6174749.1"/>
    <property type="molecule type" value="Genomic_DNA"/>
</dbReference>
<evidence type="ECO:0000313" key="2">
    <source>
        <dbReference type="EMBL" id="KAF6174749.1"/>
    </source>
</evidence>
<evidence type="ECO:0000256" key="1">
    <source>
        <dbReference type="SAM" id="Coils"/>
    </source>
</evidence>
<proteinExistence type="predicted"/>
<accession>A0A7J7P5M8</accession>
<feature type="non-terminal residue" evidence="2">
    <location>
        <position position="132"/>
    </location>
</feature>
<dbReference type="Proteomes" id="UP000541444">
    <property type="component" value="Unassembled WGS sequence"/>
</dbReference>
<feature type="coiled-coil region" evidence="1">
    <location>
        <begin position="23"/>
        <end position="117"/>
    </location>
</feature>
<keyword evidence="3" id="KW-1185">Reference proteome</keyword>
<comment type="caution">
    <text evidence="2">The sequence shown here is derived from an EMBL/GenBank/DDBJ whole genome shotgun (WGS) entry which is preliminary data.</text>
</comment>
<name>A0A7J7P5M8_9MAGN</name>
<keyword evidence="1" id="KW-0175">Coiled coil</keyword>
<gene>
    <name evidence="2" type="ORF">GIB67_031273</name>
</gene>
<protein>
    <submittedName>
        <fullName evidence="2">Uncharacterized protein</fullName>
    </submittedName>
</protein>
<organism evidence="2 3">
    <name type="scientific">Kingdonia uniflora</name>
    <dbReference type="NCBI Taxonomy" id="39325"/>
    <lineage>
        <taxon>Eukaryota</taxon>
        <taxon>Viridiplantae</taxon>
        <taxon>Streptophyta</taxon>
        <taxon>Embryophyta</taxon>
        <taxon>Tracheophyta</taxon>
        <taxon>Spermatophyta</taxon>
        <taxon>Magnoliopsida</taxon>
        <taxon>Ranunculales</taxon>
        <taxon>Circaeasteraceae</taxon>
        <taxon>Kingdonia</taxon>
    </lineage>
</organism>
<evidence type="ECO:0000313" key="3">
    <source>
        <dbReference type="Proteomes" id="UP000541444"/>
    </source>
</evidence>
<sequence length="132" mass="15278">MQKELAVAREREEKTLLYNAEYAEEYEALISQYEDRLDDNVKLSLKLKEAKSQVEDKTATLLSKDLALNQLISELAELKERAVSGSRHEAELAKYRIRALNDEISDMKCNIHALNEQLLKREIDLDTTRINL</sequence>
<reference evidence="2 3" key="1">
    <citation type="journal article" date="2020" name="IScience">
        <title>Genome Sequencing of the Endangered Kingdonia uniflora (Circaeasteraceae, Ranunculales) Reveals Potential Mechanisms of Evolutionary Specialization.</title>
        <authorList>
            <person name="Sun Y."/>
            <person name="Deng T."/>
            <person name="Zhang A."/>
            <person name="Moore M.J."/>
            <person name="Landis J.B."/>
            <person name="Lin N."/>
            <person name="Zhang H."/>
            <person name="Zhang X."/>
            <person name="Huang J."/>
            <person name="Zhang X."/>
            <person name="Sun H."/>
            <person name="Wang H."/>
        </authorList>
    </citation>
    <scope>NUCLEOTIDE SEQUENCE [LARGE SCALE GENOMIC DNA]</scope>
    <source>
        <strain evidence="2">TB1705</strain>
        <tissue evidence="2">Leaf</tissue>
    </source>
</reference>